<evidence type="ECO:0000313" key="2">
    <source>
        <dbReference type="EMBL" id="GMH11068.1"/>
    </source>
</evidence>
<dbReference type="InterPro" id="IPR045034">
    <property type="entry name" value="O-acyltransferase_WSD1-like"/>
</dbReference>
<dbReference type="AlphaFoldDB" id="A0AAD3XNI1"/>
<organism evidence="2 3">
    <name type="scientific">Nepenthes gracilis</name>
    <name type="common">Slender pitcher plant</name>
    <dbReference type="NCBI Taxonomy" id="150966"/>
    <lineage>
        <taxon>Eukaryota</taxon>
        <taxon>Viridiplantae</taxon>
        <taxon>Streptophyta</taxon>
        <taxon>Embryophyta</taxon>
        <taxon>Tracheophyta</taxon>
        <taxon>Spermatophyta</taxon>
        <taxon>Magnoliopsida</taxon>
        <taxon>eudicotyledons</taxon>
        <taxon>Gunneridae</taxon>
        <taxon>Pentapetalae</taxon>
        <taxon>Caryophyllales</taxon>
        <taxon>Nepenthaceae</taxon>
        <taxon>Nepenthes</taxon>
    </lineage>
</organism>
<dbReference type="PANTHER" id="PTHR31650">
    <property type="entry name" value="O-ACYLTRANSFERASE (WSD1-LIKE) FAMILY PROTEIN"/>
    <property type="match status" value="1"/>
</dbReference>
<comment type="caution">
    <text evidence="2">The sequence shown here is derived from an EMBL/GenBank/DDBJ whole genome shotgun (WGS) entry which is preliminary data.</text>
</comment>
<dbReference type="PANTHER" id="PTHR31650:SF34">
    <property type="entry name" value="O-ACYLTRANSFERASE WSD1-LIKE ISOFORM X1"/>
    <property type="match status" value="1"/>
</dbReference>
<protein>
    <recommendedName>
        <fullName evidence="1">O-acyltransferase WSD1 C-terminal domain-containing protein</fullName>
    </recommendedName>
</protein>
<proteinExistence type="predicted"/>
<dbReference type="GO" id="GO:0005886">
    <property type="term" value="C:plasma membrane"/>
    <property type="evidence" value="ECO:0007669"/>
    <property type="project" value="TreeGrafter"/>
</dbReference>
<accession>A0AAD3XNI1</accession>
<evidence type="ECO:0000259" key="1">
    <source>
        <dbReference type="Pfam" id="PF06974"/>
    </source>
</evidence>
<dbReference type="Proteomes" id="UP001279734">
    <property type="component" value="Unassembled WGS sequence"/>
</dbReference>
<sequence length="316" mass="34855">MGALLYCLKRADNPTLPLTFPSFTQTSELSSKSNANATSSFATVSAVCSSLCDFGWSILKSSLVEDDKTPIRSGDGAVEFRPVEISTLAFSLDQVKQIKDKLRVAINDVIAGIIFCGTRLYMQGRGNKMQNSNSTALVLLNTRNIDGYKSLKEMVKVGKETAWGNRFTFLHASVPDPIIDETFNPLEFVFRTKKIIKKKRSSLAVHLTGQILETLRKYRGPEAAAQYIHTLLKNSSMTISNMIGPAEQMALADHPIKGLYFMVVGVPQSLTITVMSYMRKLRIAVGVEKGFIDSQNFISCLQNAFELTFKAANKSG</sequence>
<dbReference type="GO" id="GO:0008374">
    <property type="term" value="F:O-acyltransferase activity"/>
    <property type="evidence" value="ECO:0007669"/>
    <property type="project" value="InterPro"/>
</dbReference>
<dbReference type="GO" id="GO:0019432">
    <property type="term" value="P:triglyceride biosynthetic process"/>
    <property type="evidence" value="ECO:0007669"/>
    <property type="project" value="TreeGrafter"/>
</dbReference>
<dbReference type="InterPro" id="IPR009721">
    <property type="entry name" value="O-acyltransferase_WSD1_C"/>
</dbReference>
<reference evidence="2" key="1">
    <citation type="submission" date="2023-05" db="EMBL/GenBank/DDBJ databases">
        <title>Nepenthes gracilis genome sequencing.</title>
        <authorList>
            <person name="Fukushima K."/>
        </authorList>
    </citation>
    <scope>NUCLEOTIDE SEQUENCE</scope>
    <source>
        <strain evidence="2">SING2019-196</strain>
    </source>
</reference>
<name>A0AAD3XNI1_NEPGR</name>
<feature type="domain" description="O-acyltransferase WSD1 C-terminal" evidence="1">
    <location>
        <begin position="163"/>
        <end position="306"/>
    </location>
</feature>
<evidence type="ECO:0000313" key="3">
    <source>
        <dbReference type="Proteomes" id="UP001279734"/>
    </source>
</evidence>
<keyword evidence="3" id="KW-1185">Reference proteome</keyword>
<dbReference type="Pfam" id="PF06974">
    <property type="entry name" value="WS_DGAT_C"/>
    <property type="match status" value="1"/>
</dbReference>
<gene>
    <name evidence="2" type="ORF">Nepgr_012909</name>
</gene>
<dbReference type="EMBL" id="BSYO01000010">
    <property type="protein sequence ID" value="GMH11068.1"/>
    <property type="molecule type" value="Genomic_DNA"/>
</dbReference>